<dbReference type="GO" id="GO:0005634">
    <property type="term" value="C:nucleus"/>
    <property type="evidence" value="ECO:0007669"/>
    <property type="project" value="UniProtKB-SubCell"/>
</dbReference>
<evidence type="ECO:0000256" key="2">
    <source>
        <dbReference type="ARBA" id="ARBA00010831"/>
    </source>
</evidence>
<feature type="region of interest" description="Disordered" evidence="12">
    <location>
        <begin position="1278"/>
        <end position="1326"/>
    </location>
</feature>
<dbReference type="PANTHER" id="PTHR45718:SF4">
    <property type="entry name" value="TRANSCRIPTIONAL ACTIVATOR CUBITUS INTERRUPTUS"/>
    <property type="match status" value="1"/>
</dbReference>
<keyword evidence="8" id="KW-0238">DNA-binding</keyword>
<evidence type="ECO:0000256" key="12">
    <source>
        <dbReference type="SAM" id="MobiDB-lite"/>
    </source>
</evidence>
<keyword evidence="6" id="KW-0862">Zinc</keyword>
<dbReference type="Gene3D" id="3.30.160.60">
    <property type="entry name" value="Classic Zinc Finger"/>
    <property type="match status" value="5"/>
</dbReference>
<dbReference type="InterPro" id="IPR043359">
    <property type="entry name" value="GLI-like"/>
</dbReference>
<feature type="domain" description="C2H2-type" evidence="13">
    <location>
        <begin position="846"/>
        <end position="876"/>
    </location>
</feature>
<evidence type="ECO:0000256" key="8">
    <source>
        <dbReference type="ARBA" id="ARBA00023125"/>
    </source>
</evidence>
<evidence type="ECO:0000256" key="1">
    <source>
        <dbReference type="ARBA" id="ARBA00004123"/>
    </source>
</evidence>
<feature type="compositionally biased region" description="Polar residues" evidence="12">
    <location>
        <begin position="116"/>
        <end position="126"/>
    </location>
</feature>
<keyword evidence="4" id="KW-0677">Repeat</keyword>
<dbReference type="InterPro" id="IPR056436">
    <property type="entry name" value="Znf-C2H2_ZIC1-5/GLI1-3-like"/>
</dbReference>
<dbReference type="SUPFAM" id="SSF57667">
    <property type="entry name" value="beta-beta-alpha zinc fingers"/>
    <property type="match status" value="4"/>
</dbReference>
<organism evidence="14 15">
    <name type="scientific">Mesocestoides corti</name>
    <name type="common">Flatworm</name>
    <dbReference type="NCBI Taxonomy" id="53468"/>
    <lineage>
        <taxon>Eukaryota</taxon>
        <taxon>Metazoa</taxon>
        <taxon>Spiralia</taxon>
        <taxon>Lophotrochozoa</taxon>
        <taxon>Platyhelminthes</taxon>
        <taxon>Cestoda</taxon>
        <taxon>Eucestoda</taxon>
        <taxon>Cyclophyllidea</taxon>
        <taxon>Mesocestoididae</taxon>
        <taxon>Mesocestoides</taxon>
    </lineage>
</organism>
<evidence type="ECO:0000256" key="4">
    <source>
        <dbReference type="ARBA" id="ARBA00022737"/>
    </source>
</evidence>
<keyword evidence="9" id="KW-0804">Transcription</keyword>
<feature type="region of interest" description="Disordered" evidence="12">
    <location>
        <begin position="928"/>
        <end position="1002"/>
    </location>
</feature>
<proteinExistence type="inferred from homology"/>
<feature type="region of interest" description="Disordered" evidence="12">
    <location>
        <begin position="1341"/>
        <end position="1391"/>
    </location>
</feature>
<protein>
    <recommendedName>
        <fullName evidence="13">C2H2-type domain-containing protein</fullName>
    </recommendedName>
</protein>
<accession>A0A158QVK6</accession>
<dbReference type="FunFam" id="3.30.160.60:FF:000019">
    <property type="entry name" value="GLI family zinc finger 3"/>
    <property type="match status" value="1"/>
</dbReference>
<dbReference type="PANTHER" id="PTHR45718">
    <property type="entry name" value="TRANSCRIPTIONAL ACTIVATOR CUBITUS INTERRUPTUS"/>
    <property type="match status" value="1"/>
</dbReference>
<feature type="domain" description="C2H2-type" evidence="13">
    <location>
        <begin position="877"/>
        <end position="907"/>
    </location>
</feature>
<reference evidence="14 15" key="1">
    <citation type="submission" date="2018-10" db="EMBL/GenBank/DDBJ databases">
        <authorList>
            <consortium name="Pathogen Informatics"/>
        </authorList>
    </citation>
    <scope>NUCLEOTIDE SEQUENCE [LARGE SCALE GENOMIC DNA]</scope>
</reference>
<feature type="region of interest" description="Disordered" evidence="12">
    <location>
        <begin position="524"/>
        <end position="564"/>
    </location>
</feature>
<dbReference type="InterPro" id="IPR013087">
    <property type="entry name" value="Znf_C2H2_type"/>
</dbReference>
<evidence type="ECO:0000256" key="7">
    <source>
        <dbReference type="ARBA" id="ARBA00023015"/>
    </source>
</evidence>
<gene>
    <name evidence="14" type="ORF">MCOS_LOCUS8073</name>
</gene>
<dbReference type="PROSITE" id="PS50157">
    <property type="entry name" value="ZINC_FINGER_C2H2_2"/>
    <property type="match status" value="4"/>
</dbReference>
<feature type="domain" description="C2H2-type" evidence="13">
    <location>
        <begin position="818"/>
        <end position="845"/>
    </location>
</feature>
<dbReference type="OrthoDB" id="3214149at2759"/>
<feature type="region of interest" description="Disordered" evidence="12">
    <location>
        <begin position="624"/>
        <end position="660"/>
    </location>
</feature>
<feature type="compositionally biased region" description="Pro residues" evidence="12">
    <location>
        <begin position="90"/>
        <end position="108"/>
    </location>
</feature>
<keyword evidence="7" id="KW-0805">Transcription regulation</keyword>
<keyword evidence="10" id="KW-0539">Nucleus</keyword>
<dbReference type="Pfam" id="PF23561">
    <property type="entry name" value="zf-C2H2_15"/>
    <property type="match status" value="1"/>
</dbReference>
<comment type="subcellular location">
    <subcellularLocation>
        <location evidence="1">Nucleus</location>
    </subcellularLocation>
</comment>
<dbReference type="EMBL" id="UXSR01005448">
    <property type="protein sequence ID" value="VDD82070.1"/>
    <property type="molecule type" value="Genomic_DNA"/>
</dbReference>
<dbReference type="STRING" id="53468.A0A158QVK6"/>
<dbReference type="GO" id="GO:0008270">
    <property type="term" value="F:zinc ion binding"/>
    <property type="evidence" value="ECO:0007669"/>
    <property type="project" value="UniProtKB-KW"/>
</dbReference>
<dbReference type="PROSITE" id="PS00028">
    <property type="entry name" value="ZINC_FINGER_C2H2_1"/>
    <property type="match status" value="3"/>
</dbReference>
<evidence type="ECO:0000256" key="5">
    <source>
        <dbReference type="ARBA" id="ARBA00022771"/>
    </source>
</evidence>
<dbReference type="GO" id="GO:0000978">
    <property type="term" value="F:RNA polymerase II cis-regulatory region sequence-specific DNA binding"/>
    <property type="evidence" value="ECO:0007669"/>
    <property type="project" value="TreeGrafter"/>
</dbReference>
<feature type="region of interest" description="Disordered" evidence="12">
    <location>
        <begin position="1185"/>
        <end position="1226"/>
    </location>
</feature>
<keyword evidence="3" id="KW-0479">Metal-binding</keyword>
<keyword evidence="15" id="KW-1185">Reference proteome</keyword>
<dbReference type="FunFam" id="3.30.160.60:FF:000036">
    <property type="entry name" value="GLI family zinc finger 3"/>
    <property type="match status" value="1"/>
</dbReference>
<dbReference type="InterPro" id="IPR036236">
    <property type="entry name" value="Znf_C2H2_sf"/>
</dbReference>
<dbReference type="Pfam" id="PF00096">
    <property type="entry name" value="zf-C2H2"/>
    <property type="match status" value="2"/>
</dbReference>
<evidence type="ECO:0000256" key="11">
    <source>
        <dbReference type="PROSITE-ProRule" id="PRU00042"/>
    </source>
</evidence>
<evidence type="ECO:0000313" key="15">
    <source>
        <dbReference type="Proteomes" id="UP000267029"/>
    </source>
</evidence>
<feature type="compositionally biased region" description="Gly residues" evidence="12">
    <location>
        <begin position="934"/>
        <end position="943"/>
    </location>
</feature>
<keyword evidence="5 11" id="KW-0863">Zinc-finger</keyword>
<feature type="compositionally biased region" description="Polar residues" evidence="12">
    <location>
        <begin position="1357"/>
        <end position="1370"/>
    </location>
</feature>
<feature type="compositionally biased region" description="Low complexity" evidence="12">
    <location>
        <begin position="632"/>
        <end position="641"/>
    </location>
</feature>
<dbReference type="GO" id="GO:0000981">
    <property type="term" value="F:DNA-binding transcription factor activity, RNA polymerase II-specific"/>
    <property type="evidence" value="ECO:0007669"/>
    <property type="project" value="TreeGrafter"/>
</dbReference>
<evidence type="ECO:0000256" key="6">
    <source>
        <dbReference type="ARBA" id="ARBA00022833"/>
    </source>
</evidence>
<evidence type="ECO:0000256" key="10">
    <source>
        <dbReference type="ARBA" id="ARBA00023242"/>
    </source>
</evidence>
<feature type="region of interest" description="Disordered" evidence="12">
    <location>
        <begin position="77"/>
        <end position="170"/>
    </location>
</feature>
<comment type="similarity">
    <text evidence="2">Belongs to the GLI C2H2-type zinc-finger protein family.</text>
</comment>
<dbReference type="Proteomes" id="UP000267029">
    <property type="component" value="Unassembled WGS sequence"/>
</dbReference>
<sequence>MVTDHPNEEEDVEAAKYPFLIWHLKALITDWFPSGYCFFFSGPWKSTPGASQEAAVAAAAAEAFSVVRHWFASPCSRASEPTSASGTPSPLLPPPPPPLANPFLPPSPATWGLGFQHQQPQPSGHRSSGFVPARPGSRTAQTGSASFLRGGKKRSHSQSSVNDLDIPSLTRSSQGSLNMLQAMQTSRSGVSSMGGSYGHLSADTQPSVDTASYDNCLPKARLCLCGGTGKPLLEDDRSKRGGVWILAVVIGLQLRNWASAAPHSSMQLCEAFFCSDRPPKNSPESTLSQCLEESGGRWKWGFTGRESGANFRPANEHQQHRQLSFRQLSATAHCLRGFSRWRRRWWFRTDGHTVVDFTAGNASSRHAEASDLLWYPQQQRQQHRQSGWRRLPKPHFFHRRRGYYQSRVLLLPLHLCLLRRRRFSRLCIPWLFAATRQIEYALFYNAMTTTCGYQHGGSVSMDTNMSKLVRWYFHRDPKDAESNSAVAMAFAAAAAAVAVNFGGGGGSGGGPPVSHHGWLPKACGSDPASAAATSSSSDGSSPASAPGIAPPLFSRKPQPPPANFMLSPQAMMLYHSAFHKSTSTAAAAAAAAAAPFYPRAQPQDAFPPPNYDWWLNRSGYPPRKDSCVPPVTTNTNGDSSTTGGGSLKGEDLSTSATSAAKPMKLEGGNASVAALMAGEEAGCSDDEEELMDEDGRIPQEGDPDFVETTCRWGNCQCQFDSQDELVKHISNEHIAGNKKSFVCFWRECVRGARPFKAQYMLVVHMRRHTGEKPHKCIVSALISLLFEMHAPHLPLCRLWQSVEAEGGRPRKGGGAGGRQFDGCSKRYSRLENLKTHLRSHTGEKPYQCEVPGCNKAFSNASDRAKHQNRTHSNEKPYVCKVVGCSKRYTDPSSLRKHVKTVHGAEVYANKKHKGESWSSRSCGGTGLSAAFRSSGGGGGGGGGAREESKGPTDGLSFFHDRRGNGARGGRGGGPKGGGHKTSGSSSGAFPEGTAAIPPQTMNRSMYPHSYHQNVLAMQHHQHAYSNSHDHHHFPHDAAQRAASVKRENLAGWDPHHQHQAWPCDWAQGHPRVGGGGVGGGGGGYSASRGWTSPRVGGAYQEPRYGDGYDVLMSQTANIEHSAARFVGGGVLGLSRTRYHHPQPVPPQTQFRSSVVSQATSCPSLVTDANVPAAFSPTPLFASFKPEDSRGAFPRSMRPQNPIKSEAGMRYPGATAPPSNGGQKMDMVDSSAAKDAGNSLLTAESGGQSVYLQMDDAFLKFRILLTGFIAPSDRWHMSGGSASSGVGSGLTNLTQDSGYPESDLRPGIATPTTPTPVKDNPGGEPFQRAVKTDDKLLAWDAASQPPTGASQPLPEQAAQLSTTSSQVSSGLGSMVGSATGSSSCGGGDGSVRQSRISAQPLLSTVEATNKMAFWESRADREGGFTSDSSCLFSLASSQTTVSRGTDFGQARGSVASSFTGAPYSINNWSENQSEAEFLGQTAPRNVEGGYNPSLWPAGNSSGYLGATGYNASAAPAGSEQDASLRNCGVPNNSDWARAYPGQACGYPDYNFGGQSQPLSYPLYPSEHQSNVYRGYTGWNDASMAGSSNVATPTSFNTPYAGLFTEAMNSRLMAQQQGTNLEELQPAVTSSGGFGFGISTSASYDPLNSNLVVCSMPPLLQTEAASGMYPAAFN</sequence>
<evidence type="ECO:0000256" key="3">
    <source>
        <dbReference type="ARBA" id="ARBA00022723"/>
    </source>
</evidence>
<dbReference type="SMART" id="SM00355">
    <property type="entry name" value="ZnF_C2H2"/>
    <property type="match status" value="5"/>
</dbReference>
<evidence type="ECO:0000259" key="13">
    <source>
        <dbReference type="PROSITE" id="PS50157"/>
    </source>
</evidence>
<feature type="compositionally biased region" description="Gly residues" evidence="12">
    <location>
        <begin position="965"/>
        <end position="980"/>
    </location>
</feature>
<evidence type="ECO:0000313" key="14">
    <source>
        <dbReference type="EMBL" id="VDD82070.1"/>
    </source>
</evidence>
<feature type="domain" description="C2H2-type" evidence="13">
    <location>
        <begin position="746"/>
        <end position="773"/>
    </location>
</feature>
<feature type="compositionally biased region" description="Low complexity" evidence="12">
    <location>
        <begin position="524"/>
        <end position="551"/>
    </location>
</feature>
<dbReference type="FunFam" id="3.30.160.60:FF:000031">
    <property type="entry name" value="GLI family zinc finger 3"/>
    <property type="match status" value="1"/>
</dbReference>
<evidence type="ECO:0000256" key="9">
    <source>
        <dbReference type="ARBA" id="ARBA00023163"/>
    </source>
</evidence>
<name>A0A158QVK6_MESCO</name>